<dbReference type="Proteomes" id="UP001153712">
    <property type="component" value="Chromosome 6"/>
</dbReference>
<reference evidence="7" key="1">
    <citation type="submission" date="2022-01" db="EMBL/GenBank/DDBJ databases">
        <authorList>
            <person name="King R."/>
        </authorList>
    </citation>
    <scope>NUCLEOTIDE SEQUENCE</scope>
</reference>
<dbReference type="InterPro" id="IPR007248">
    <property type="entry name" value="Mpv17_PMP22"/>
</dbReference>
<dbReference type="PANTHER" id="PTHR11266">
    <property type="entry name" value="PEROXISOMAL MEMBRANE PROTEIN 2, PXMP2 MPV17"/>
    <property type="match status" value="1"/>
</dbReference>
<evidence type="ECO:0000256" key="4">
    <source>
        <dbReference type="ARBA" id="ARBA00022989"/>
    </source>
</evidence>
<dbReference type="OrthoDB" id="10267969at2759"/>
<dbReference type="GO" id="GO:0016020">
    <property type="term" value="C:membrane"/>
    <property type="evidence" value="ECO:0007669"/>
    <property type="project" value="UniProtKB-SubCell"/>
</dbReference>
<evidence type="ECO:0008006" key="9">
    <source>
        <dbReference type="Google" id="ProtNLM"/>
    </source>
</evidence>
<dbReference type="GO" id="GO:0061668">
    <property type="term" value="P:mitochondrial ribosome assembly"/>
    <property type="evidence" value="ECO:0007669"/>
    <property type="project" value="TreeGrafter"/>
</dbReference>
<dbReference type="AlphaFoldDB" id="A0A9N9TWG3"/>
<comment type="subcellular location">
    <subcellularLocation>
        <location evidence="1">Membrane</location>
        <topology evidence="1">Multi-pass membrane protein</topology>
    </subcellularLocation>
</comment>
<proteinExistence type="inferred from homology"/>
<accession>A0A9N9TWG3</accession>
<evidence type="ECO:0000256" key="1">
    <source>
        <dbReference type="ARBA" id="ARBA00004141"/>
    </source>
</evidence>
<keyword evidence="5 6" id="KW-0472">Membrane</keyword>
<evidence type="ECO:0000313" key="8">
    <source>
        <dbReference type="Proteomes" id="UP001153712"/>
    </source>
</evidence>
<feature type="transmembrane region" description="Helical" evidence="6">
    <location>
        <begin position="87"/>
        <end position="108"/>
    </location>
</feature>
<evidence type="ECO:0000256" key="3">
    <source>
        <dbReference type="ARBA" id="ARBA00022692"/>
    </source>
</evidence>
<dbReference type="Pfam" id="PF04117">
    <property type="entry name" value="Mpv17_PMP22"/>
    <property type="match status" value="1"/>
</dbReference>
<comment type="similarity">
    <text evidence="2 6">Belongs to the peroxisomal membrane protein PXMP2/4 family.</text>
</comment>
<keyword evidence="3 6" id="KW-0812">Transmembrane</keyword>
<gene>
    <name evidence="7" type="ORF">PHYEVI_LOCUS9479</name>
</gene>
<keyword evidence="8" id="KW-1185">Reference proteome</keyword>
<dbReference type="EMBL" id="OU900099">
    <property type="protein sequence ID" value="CAG9863180.1"/>
    <property type="molecule type" value="Genomic_DNA"/>
</dbReference>
<dbReference type="PANTHER" id="PTHR11266:SF81">
    <property type="entry name" value="GH12661P-RELATED"/>
    <property type="match status" value="1"/>
</dbReference>
<feature type="transmembrane region" description="Helical" evidence="6">
    <location>
        <begin position="128"/>
        <end position="146"/>
    </location>
</feature>
<evidence type="ECO:0000313" key="7">
    <source>
        <dbReference type="EMBL" id="CAG9863180.1"/>
    </source>
</evidence>
<evidence type="ECO:0000256" key="2">
    <source>
        <dbReference type="ARBA" id="ARBA00006824"/>
    </source>
</evidence>
<name>A0A9N9TWG3_PHYSR</name>
<dbReference type="GO" id="GO:0005739">
    <property type="term" value="C:mitochondrion"/>
    <property type="evidence" value="ECO:0007669"/>
    <property type="project" value="TreeGrafter"/>
</dbReference>
<sequence>MFKFCGRILAISKTPLRVNFKQIVSRGISKTPPTPGRSPLAVIFSNKYLLTTNIVSSGVLMFIGDIAQQEIEYRQHTLEKRYDYGRLTRMFLVGLVLGPIHHYYYLWIAKKWPARTTKIITWKIGLDQFIMSPICIGAFFYGMSALENKSLRDSTVELKEKFMETYTVDWLVWPPTQFINFYYVPVRFQVFYINGVTMLYNVFLSYIKHKPLKEEIPS</sequence>
<evidence type="ECO:0000256" key="5">
    <source>
        <dbReference type="ARBA" id="ARBA00023136"/>
    </source>
</evidence>
<organism evidence="7 8">
    <name type="scientific">Phyllotreta striolata</name>
    <name type="common">Striped flea beetle</name>
    <name type="synonym">Crioceris striolata</name>
    <dbReference type="NCBI Taxonomy" id="444603"/>
    <lineage>
        <taxon>Eukaryota</taxon>
        <taxon>Metazoa</taxon>
        <taxon>Ecdysozoa</taxon>
        <taxon>Arthropoda</taxon>
        <taxon>Hexapoda</taxon>
        <taxon>Insecta</taxon>
        <taxon>Pterygota</taxon>
        <taxon>Neoptera</taxon>
        <taxon>Endopterygota</taxon>
        <taxon>Coleoptera</taxon>
        <taxon>Polyphaga</taxon>
        <taxon>Cucujiformia</taxon>
        <taxon>Chrysomeloidea</taxon>
        <taxon>Chrysomelidae</taxon>
        <taxon>Galerucinae</taxon>
        <taxon>Alticini</taxon>
        <taxon>Phyllotreta</taxon>
    </lineage>
</organism>
<evidence type="ECO:0000256" key="6">
    <source>
        <dbReference type="RuleBase" id="RU363053"/>
    </source>
</evidence>
<feature type="transmembrane region" description="Helical" evidence="6">
    <location>
        <begin position="190"/>
        <end position="207"/>
    </location>
</feature>
<protein>
    <recommendedName>
        <fullName evidence="9">Mpv17-like protein 2</fullName>
    </recommendedName>
</protein>
<keyword evidence="4 6" id="KW-1133">Transmembrane helix</keyword>